<dbReference type="Proteomes" id="UP000596902">
    <property type="component" value="Unassembled WGS sequence"/>
</dbReference>
<feature type="compositionally biased region" description="Low complexity" evidence="1">
    <location>
        <begin position="630"/>
        <end position="639"/>
    </location>
</feature>
<name>A0A8H7EJ47_9PLEO</name>
<proteinExistence type="predicted"/>
<gene>
    <name evidence="2" type="ORF">GT037_004508</name>
</gene>
<organism evidence="2 3">
    <name type="scientific">Alternaria burnsii</name>
    <dbReference type="NCBI Taxonomy" id="1187904"/>
    <lineage>
        <taxon>Eukaryota</taxon>
        <taxon>Fungi</taxon>
        <taxon>Dikarya</taxon>
        <taxon>Ascomycota</taxon>
        <taxon>Pezizomycotina</taxon>
        <taxon>Dothideomycetes</taxon>
        <taxon>Pleosporomycetidae</taxon>
        <taxon>Pleosporales</taxon>
        <taxon>Pleosporineae</taxon>
        <taxon>Pleosporaceae</taxon>
        <taxon>Alternaria</taxon>
        <taxon>Alternaria sect. Alternaria</taxon>
    </lineage>
</organism>
<feature type="region of interest" description="Disordered" evidence="1">
    <location>
        <begin position="626"/>
        <end position="699"/>
    </location>
</feature>
<evidence type="ECO:0000313" key="3">
    <source>
        <dbReference type="Proteomes" id="UP000596902"/>
    </source>
</evidence>
<comment type="caution">
    <text evidence="2">The sequence shown here is derived from an EMBL/GenBank/DDBJ whole genome shotgun (WGS) entry which is preliminary data.</text>
</comment>
<protein>
    <submittedName>
        <fullName evidence="2">Uncharacterized protein</fullName>
    </submittedName>
</protein>
<feature type="region of interest" description="Disordered" evidence="1">
    <location>
        <begin position="113"/>
        <end position="224"/>
    </location>
</feature>
<sequence>MSLTGKSLTWFDDPSSCTAKYRIHPSGDKPHKFLYTGLVSPSPVPPSISTIKPRPTQYTQSLGQLAGYSTSEEDELETNLIRGAKKGRPKKASAYKSSEFVASDISGSEVIYLPSHQDRSSRTTSARRKRLQGPDVNTVPHLASPSKLADQTRKTKDMTAKRRINIRGGFVMDSESDDEESDLRGHDGNNNQSRLSTRQKSYALEPPHSIQANSKKDFNAKPLPTKQLNKSRLNKLLGRVKGASTTSRQEQLHVHTQSPITTTPAFSTWNSHLTASLGLQQPAPSQSAVSLNSDRAKGSATAGTMKEVKAPGQQANVASSSMTKTDGNVSPIPRMIPPTNAVVTGRTSLQTSSVSTPPTTAATSLSSSPLLRQRKLVPSTNIARERKNGMSDNKTPVPTQPRSLLQLTLDEARMGIMGSTSGAQPQVSDQDERKIARGNLISTTSAGKSVSMPQPCVKKYDIMAANSKSKQCATSTSLSPKASEASASQREECHTHISDPCPRKFTPGASKANASSSKSAPSTPRRSAQKRKLDSISGGSNRTSTAARKKPSSALEPQLKRPETIQAVSEVDASSRSSAAPKAIVRKTPAEATTKKAAINNTVENSRISGMKLLSQAKSFDQPEDFAAVSTKSNSSKPSKSTRHAPVAPDTATPVQHNNTSNRVAESSSGINASLEQPAASKPGGATQGPSSTDETRQMAVTPYPKKALSLSVNARSKNTRQYAEPGIDIHEHHGPISASSPVKAHPVLAAEPIFSAMRKESLSSSSMPVPEPVPSSEFQLTDLAESAVLEAGLPVSTQIMEDVAMHSGERPTNDIEMDFDSGGVAAIVAQRGNISPGTVSISRAANDHDPSRQLQKPIKTTDGYPVMNLRSEPPKHMIPNSPEIALTPSVTAPVCSLASLGVATDSEVDVLLLSCSPQVSKEAQPYFEYSVFQKVWSSEQIEESIAATETTVRPFTSIVEANAQAEKTFQNGFAHSFDPFFESRTTRDEHGCSILTGSATPFDNPIKKIYFKIWVQRDIVSKFANQTPQTLRATSFISSTCYILRLFNLAEQADTEGPDASDSEDSDSPACEPVRVYQSHSRPEIYTTLDAANRAARALQIELSHEREPKDEFSRAFQEKNLKELDTKLRELQSRELDGGNDGCWKGKFNACGLGADTLEVIVEKTSICGARNL</sequence>
<reference evidence="2" key="1">
    <citation type="submission" date="2020-01" db="EMBL/GenBank/DDBJ databases">
        <authorList>
            <person name="Feng Z.H.Z."/>
        </authorList>
    </citation>
    <scope>NUCLEOTIDE SEQUENCE</scope>
    <source>
        <strain evidence="2">CBS107.38</strain>
    </source>
</reference>
<feature type="region of interest" description="Disordered" evidence="1">
    <location>
        <begin position="42"/>
        <end position="74"/>
    </location>
</feature>
<dbReference type="AlphaFoldDB" id="A0A8H7EJ47"/>
<feature type="region of interest" description="Disordered" evidence="1">
    <location>
        <begin position="300"/>
        <end position="335"/>
    </location>
</feature>
<feature type="compositionally biased region" description="Polar residues" evidence="1">
    <location>
        <begin position="469"/>
        <end position="488"/>
    </location>
</feature>
<feature type="compositionally biased region" description="Polar residues" evidence="1">
    <location>
        <begin position="188"/>
        <end position="200"/>
    </location>
</feature>
<keyword evidence="3" id="KW-1185">Reference proteome</keyword>
<feature type="compositionally biased region" description="Polar residues" evidence="1">
    <location>
        <begin position="537"/>
        <end position="546"/>
    </location>
</feature>
<dbReference type="GeneID" id="62202733"/>
<feature type="region of interest" description="Disordered" evidence="1">
    <location>
        <begin position="349"/>
        <end position="369"/>
    </location>
</feature>
<feature type="compositionally biased region" description="Basic and acidic residues" evidence="1">
    <location>
        <begin position="150"/>
        <end position="160"/>
    </location>
</feature>
<feature type="region of interest" description="Disordered" evidence="1">
    <location>
        <begin position="80"/>
        <end position="99"/>
    </location>
</feature>
<dbReference type="EMBL" id="JAAABM010000005">
    <property type="protein sequence ID" value="KAF7677649.1"/>
    <property type="molecule type" value="Genomic_DNA"/>
</dbReference>
<feature type="region of interest" description="Disordered" evidence="1">
    <location>
        <begin position="843"/>
        <end position="866"/>
    </location>
</feature>
<feature type="compositionally biased region" description="Basic residues" evidence="1">
    <location>
        <begin position="83"/>
        <end position="93"/>
    </location>
</feature>
<dbReference type="RefSeq" id="XP_038787827.1">
    <property type="nucleotide sequence ID" value="XM_038929555.1"/>
</dbReference>
<evidence type="ECO:0000256" key="1">
    <source>
        <dbReference type="SAM" id="MobiDB-lite"/>
    </source>
</evidence>
<feature type="region of interest" description="Disordered" evidence="1">
    <location>
        <begin position="469"/>
        <end position="591"/>
    </location>
</feature>
<reference evidence="2" key="2">
    <citation type="submission" date="2020-08" db="EMBL/GenBank/DDBJ databases">
        <title>Draft Genome Sequence of Cumin Blight Pathogen Alternaria burnsii.</title>
        <authorList>
            <person name="Feng Z."/>
        </authorList>
    </citation>
    <scope>NUCLEOTIDE SEQUENCE</scope>
    <source>
        <strain evidence="2">CBS107.38</strain>
    </source>
</reference>
<feature type="compositionally biased region" description="Polar residues" evidence="1">
    <location>
        <begin position="653"/>
        <end position="675"/>
    </location>
</feature>
<feature type="compositionally biased region" description="Polar residues" evidence="1">
    <location>
        <begin position="56"/>
        <end position="70"/>
    </location>
</feature>
<accession>A0A8H7EJ47</accession>
<evidence type="ECO:0000313" key="2">
    <source>
        <dbReference type="EMBL" id="KAF7677649.1"/>
    </source>
</evidence>
<feature type="compositionally biased region" description="Low complexity" evidence="1">
    <location>
        <begin position="509"/>
        <end position="526"/>
    </location>
</feature>
<feature type="compositionally biased region" description="Polar residues" evidence="1">
    <location>
        <begin position="313"/>
        <end position="328"/>
    </location>
</feature>